<evidence type="ECO:0000313" key="5">
    <source>
        <dbReference type="Proteomes" id="UP001190825"/>
    </source>
</evidence>
<name>A0ABX4TG54_9HYPH</name>
<comment type="caution">
    <text evidence="4">The sequence shown here is derived from an EMBL/GenBank/DDBJ whole genome shotgun (WGS) entry which is preliminary data.</text>
</comment>
<accession>A0ABX4TG54</accession>
<dbReference type="Proteomes" id="UP001190825">
    <property type="component" value="Unassembled WGS sequence"/>
</dbReference>
<dbReference type="Gene3D" id="3.40.50.1390">
    <property type="entry name" value="Resolvase, N-terminal catalytic domain"/>
    <property type="match status" value="1"/>
</dbReference>
<dbReference type="Pfam" id="PF07508">
    <property type="entry name" value="Recombinase"/>
    <property type="match status" value="1"/>
</dbReference>
<evidence type="ECO:0000256" key="2">
    <source>
        <dbReference type="ARBA" id="ARBA00023172"/>
    </source>
</evidence>
<reference evidence="4 5" key="1">
    <citation type="journal article" date="2018" name="FEMS Microbiol. Ecol.">
        <title>Co-invading symbiotic mutualists of Medicago polymorpha retain high ancestral diversity and contain diverse accessory genomes.</title>
        <authorList>
            <person name="Porter S.S."/>
            <person name="Faber-Hammond J.J."/>
            <person name="Friesen M.L."/>
        </authorList>
    </citation>
    <scope>NUCLEOTIDE SEQUENCE [LARGE SCALE GENOMIC DNA]</scope>
    <source>
        <strain evidence="4 5">Str16</strain>
    </source>
</reference>
<gene>
    <name evidence="4" type="ORF">BMJ33_26410</name>
</gene>
<proteinExistence type="predicted"/>
<keyword evidence="5" id="KW-1185">Reference proteome</keyword>
<dbReference type="InterPro" id="IPR050639">
    <property type="entry name" value="SSR_resolvase"/>
</dbReference>
<protein>
    <submittedName>
        <fullName evidence="4">Resolvase</fullName>
    </submittedName>
</protein>
<organism evidence="4 5">
    <name type="scientific">Sinorhizobium medicae</name>
    <dbReference type="NCBI Taxonomy" id="110321"/>
    <lineage>
        <taxon>Bacteria</taxon>
        <taxon>Pseudomonadati</taxon>
        <taxon>Pseudomonadota</taxon>
        <taxon>Alphaproteobacteria</taxon>
        <taxon>Hyphomicrobiales</taxon>
        <taxon>Rhizobiaceae</taxon>
        <taxon>Sinorhizobium/Ensifer group</taxon>
        <taxon>Sinorhizobium</taxon>
    </lineage>
</organism>
<keyword evidence="1" id="KW-0238">DNA-binding</keyword>
<dbReference type="PANTHER" id="PTHR30461:SF2">
    <property type="entry name" value="SERINE RECOMBINASE PINE-RELATED"/>
    <property type="match status" value="1"/>
</dbReference>
<dbReference type="PROSITE" id="PS51736">
    <property type="entry name" value="RECOMBINASES_3"/>
    <property type="match status" value="1"/>
</dbReference>
<dbReference type="SUPFAM" id="SSF53041">
    <property type="entry name" value="Resolvase-like"/>
    <property type="match status" value="1"/>
</dbReference>
<dbReference type="SMART" id="SM00857">
    <property type="entry name" value="Resolvase"/>
    <property type="match status" value="1"/>
</dbReference>
<keyword evidence="2" id="KW-0233">DNA recombination</keyword>
<dbReference type="CDD" id="cd00338">
    <property type="entry name" value="Ser_Recombinase"/>
    <property type="match status" value="1"/>
</dbReference>
<dbReference type="PANTHER" id="PTHR30461">
    <property type="entry name" value="DNA-INVERTASE FROM LAMBDOID PROPHAGE"/>
    <property type="match status" value="1"/>
</dbReference>
<sequence>MANGKLVAYYRVSTARQGASGLGLEAQQEAVRAHLNGGNWQLVVEVVEVESGKRNDRPKLAEALRLCRLHGATLIIAKLDRLARNVAFISNLMESGVDFIAVDFPQANRLTVHILAAVAEHEREMIAARTKAALQAAKARGIKLGGDRGNFSAVKDRGPAASAAIRSAKAAERAKLVGPIAREFWAAGASLRSIAAELTSRSIPAPRGGHWSAVQVKRVLDRAFWIEPNARMLQRVAPIRLER</sequence>
<dbReference type="InterPro" id="IPR006119">
    <property type="entry name" value="Resolv_N"/>
</dbReference>
<feature type="domain" description="Resolvase/invertase-type recombinase catalytic" evidence="3">
    <location>
        <begin position="5"/>
        <end position="141"/>
    </location>
</feature>
<evidence type="ECO:0000256" key="1">
    <source>
        <dbReference type="ARBA" id="ARBA00023125"/>
    </source>
</evidence>
<dbReference type="RefSeq" id="WP_101779038.1">
    <property type="nucleotide sequence ID" value="NZ_NBUC01000132.1"/>
</dbReference>
<dbReference type="EMBL" id="NBUC01000132">
    <property type="protein sequence ID" value="PLT97192.1"/>
    <property type="molecule type" value="Genomic_DNA"/>
</dbReference>
<evidence type="ECO:0000313" key="4">
    <source>
        <dbReference type="EMBL" id="PLT97192.1"/>
    </source>
</evidence>
<dbReference type="Pfam" id="PF00239">
    <property type="entry name" value="Resolvase"/>
    <property type="match status" value="1"/>
</dbReference>
<dbReference type="InterPro" id="IPR036162">
    <property type="entry name" value="Resolvase-like_N_sf"/>
</dbReference>
<dbReference type="InterPro" id="IPR011109">
    <property type="entry name" value="DNA_bind_recombinase_dom"/>
</dbReference>
<evidence type="ECO:0000259" key="3">
    <source>
        <dbReference type="PROSITE" id="PS51736"/>
    </source>
</evidence>